<feature type="compositionally biased region" description="Polar residues" evidence="2">
    <location>
        <begin position="133"/>
        <end position="158"/>
    </location>
</feature>
<evidence type="ECO:0000313" key="3">
    <source>
        <dbReference type="EMBL" id="VDN08207.1"/>
    </source>
</evidence>
<feature type="region of interest" description="Disordered" evidence="2">
    <location>
        <begin position="602"/>
        <end position="628"/>
    </location>
</feature>
<dbReference type="AlphaFoldDB" id="A0A0N5DBF8"/>
<feature type="compositionally biased region" description="Polar residues" evidence="2">
    <location>
        <begin position="108"/>
        <end position="118"/>
    </location>
</feature>
<dbReference type="OMA" id="ILMSNPQ"/>
<evidence type="ECO:0000256" key="1">
    <source>
        <dbReference type="SAM" id="Coils"/>
    </source>
</evidence>
<keyword evidence="4" id="KW-1185">Reference proteome</keyword>
<reference evidence="3 4" key="2">
    <citation type="submission" date="2018-11" db="EMBL/GenBank/DDBJ databases">
        <authorList>
            <consortium name="Pathogen Informatics"/>
        </authorList>
    </citation>
    <scope>NUCLEOTIDE SEQUENCE [LARGE SCALE GENOMIC DNA]</scope>
</reference>
<organism evidence="5">
    <name type="scientific">Thelazia callipaeda</name>
    <name type="common">Oriental eyeworm</name>
    <name type="synonym">Parasitic nematode</name>
    <dbReference type="NCBI Taxonomy" id="103827"/>
    <lineage>
        <taxon>Eukaryota</taxon>
        <taxon>Metazoa</taxon>
        <taxon>Ecdysozoa</taxon>
        <taxon>Nematoda</taxon>
        <taxon>Chromadorea</taxon>
        <taxon>Rhabditida</taxon>
        <taxon>Spirurina</taxon>
        <taxon>Spiruromorpha</taxon>
        <taxon>Thelazioidea</taxon>
        <taxon>Thelaziidae</taxon>
        <taxon>Thelazia</taxon>
    </lineage>
</organism>
<accession>A0A0N5DBF8</accession>
<protein>
    <submittedName>
        <fullName evidence="5">Dystrophin-like protein 1</fullName>
    </submittedName>
</protein>
<feature type="compositionally biased region" description="Pro residues" evidence="2">
    <location>
        <begin position="86"/>
        <end position="95"/>
    </location>
</feature>
<reference evidence="5" key="1">
    <citation type="submission" date="2017-02" db="UniProtKB">
        <authorList>
            <consortium name="WormBaseParasite"/>
        </authorList>
    </citation>
    <scope>IDENTIFICATION</scope>
</reference>
<gene>
    <name evidence="3" type="ORF">TCLT_LOCUS10509</name>
</gene>
<feature type="compositionally biased region" description="Basic and acidic residues" evidence="2">
    <location>
        <begin position="444"/>
        <end position="455"/>
    </location>
</feature>
<evidence type="ECO:0000256" key="2">
    <source>
        <dbReference type="SAM" id="MobiDB-lite"/>
    </source>
</evidence>
<feature type="compositionally biased region" description="Basic and acidic residues" evidence="2">
    <location>
        <begin position="607"/>
        <end position="619"/>
    </location>
</feature>
<evidence type="ECO:0000313" key="4">
    <source>
        <dbReference type="Proteomes" id="UP000276776"/>
    </source>
</evidence>
<dbReference type="OrthoDB" id="10030336at2759"/>
<dbReference type="Proteomes" id="UP000276776">
    <property type="component" value="Unassembled WGS sequence"/>
</dbReference>
<feature type="compositionally biased region" description="Polar residues" evidence="2">
    <location>
        <begin position="359"/>
        <end position="374"/>
    </location>
</feature>
<dbReference type="WBParaSite" id="TCLT_0001052001-mRNA-1">
    <property type="protein sequence ID" value="TCLT_0001052001-mRNA-1"/>
    <property type="gene ID" value="TCLT_0001052001"/>
</dbReference>
<sequence length="879" mass="97150">MSSTENAKEFDDNDDNNREYHYHYHQIEKNCKKIVRRGKKARHKLVYVADKMDILIGSVVSVEGDHVDVEEKLSKVSEASRSPSPMDDPPPPAPATPAYLQRRHSIFSPRQAQTSDSVVGTCPPSDSTKDCAQPSTSGEQQKTSPIPAVSVQQSSLPPANPANITGNVVPAVSGSSTLPHSMTWAPQMATGQFQSMQSLDQRGMPTLPFYPMPTLAGPSTSVPYGLSSPYLLSPYGTMQFPRNTSEQQIPATNPNIPGSPHEGQDLTAYQLSLSLDQYNQHLIRSQLDQAQQTAQVASCQVQLLRDQLTSETTARIEAQSRTHQLLNANRELLEQVQVLVQKLQTLESRLANEIHEHISQPSTSKGQRTSSTLPLSFKTKESRPSSQMTTHSMHEYTGEAKVPGPPPIDPSKPYQLQSLADIRAGSLPPQVAQSSTSNSAKNRRAVDDSGVRTEPESGAEDTTDYSSSDQYEKMSSKKGIQQRPMMQPPELGSNINILMSNPQVMSSLPPSFPTQAIPSGNYIPNYLVNPSKNQNSDNIKDIDEQEGSGLASNRRIKDVQRSKVLGGETIFNRMSFNPKLWEGKRKEIVDSGEGAIVECTEENQIEQMKKSDEKRKSEESVSTARRRSERLERFRRITEDDVGTSFVANQIEQPFDARDVEWRDTTNVSRRKSVASLIGNYAEPASLRVATAMYPPRQLKFPLRNTKESFRKLSVDTRDDNLHTSSVIPQQAQLLPFIGNGPVIPSTSGLISRNHAGMLDEKEKSQKIGSGGASQMLVLQEALKQGLASTRKQLRQTSETLDGMKNPLKYLESQKPKLSDPAVLAKLTKLPSFRSTFDYGAETCDMSNLGDLRNPSVDHLTTTTEQQNQTHCNDDTGQL</sequence>
<dbReference type="EMBL" id="UYYF01005146">
    <property type="protein sequence ID" value="VDN08207.1"/>
    <property type="molecule type" value="Genomic_DNA"/>
</dbReference>
<feature type="compositionally biased region" description="Polar residues" evidence="2">
    <location>
        <begin position="431"/>
        <end position="440"/>
    </location>
</feature>
<name>A0A0N5DBF8_THECL</name>
<proteinExistence type="predicted"/>
<keyword evidence="1" id="KW-0175">Coiled coil</keyword>
<feature type="coiled-coil region" evidence="1">
    <location>
        <begin position="287"/>
        <end position="356"/>
    </location>
</feature>
<evidence type="ECO:0000313" key="5">
    <source>
        <dbReference type="WBParaSite" id="TCLT_0001052001-mRNA-1"/>
    </source>
</evidence>
<dbReference type="STRING" id="103827.A0A0N5DBF8"/>
<feature type="region of interest" description="Disordered" evidence="2">
    <location>
        <begin position="72"/>
        <end position="158"/>
    </location>
</feature>
<feature type="region of interest" description="Disordered" evidence="2">
    <location>
        <begin position="532"/>
        <end position="552"/>
    </location>
</feature>
<feature type="region of interest" description="Disordered" evidence="2">
    <location>
        <begin position="356"/>
        <end position="391"/>
    </location>
</feature>
<feature type="region of interest" description="Disordered" evidence="2">
    <location>
        <begin position="427"/>
        <end position="494"/>
    </location>
</feature>